<comment type="caution">
    <text evidence="1">The sequence shown here is derived from an EMBL/GenBank/DDBJ whole genome shotgun (WGS) entry which is preliminary data.</text>
</comment>
<gene>
    <name evidence="1" type="ORF">L1987_33058</name>
</gene>
<sequence length="162" mass="19065">MDLKAYFYFHNVSFVLQLFVCVFWICFDKCLHLLDSFYKSMYAAYKNIFNFTISEKERGDTNIDGDAHEDEVNDIVVFEHDELKQHKGEQPSSKRRLDKALEEELSRQTILDMQTQDYYDDIQAQVQVEANMAKVAGSWLGSIMAEELKNKEVERLKLEVKM</sequence>
<accession>A0ACB9HRP7</accession>
<dbReference type="EMBL" id="CM042028">
    <property type="protein sequence ID" value="KAI3797795.1"/>
    <property type="molecule type" value="Genomic_DNA"/>
</dbReference>
<dbReference type="Proteomes" id="UP001056120">
    <property type="component" value="Linkage Group LG11"/>
</dbReference>
<reference evidence="1 2" key="2">
    <citation type="journal article" date="2022" name="Mol. Ecol. Resour.">
        <title>The genomes of chicory, endive, great burdock and yacon provide insights into Asteraceae paleo-polyploidization history and plant inulin production.</title>
        <authorList>
            <person name="Fan W."/>
            <person name="Wang S."/>
            <person name="Wang H."/>
            <person name="Wang A."/>
            <person name="Jiang F."/>
            <person name="Liu H."/>
            <person name="Zhao H."/>
            <person name="Xu D."/>
            <person name="Zhang Y."/>
        </authorList>
    </citation>
    <scope>NUCLEOTIDE SEQUENCE [LARGE SCALE GENOMIC DNA]</scope>
    <source>
        <strain evidence="2">cv. Yunnan</strain>
        <tissue evidence="1">Leaves</tissue>
    </source>
</reference>
<evidence type="ECO:0000313" key="2">
    <source>
        <dbReference type="Proteomes" id="UP001056120"/>
    </source>
</evidence>
<reference evidence="2" key="1">
    <citation type="journal article" date="2022" name="Mol. Ecol. Resour.">
        <title>The genomes of chicory, endive, great burdock and yacon provide insights into Asteraceae palaeo-polyploidization history and plant inulin production.</title>
        <authorList>
            <person name="Fan W."/>
            <person name="Wang S."/>
            <person name="Wang H."/>
            <person name="Wang A."/>
            <person name="Jiang F."/>
            <person name="Liu H."/>
            <person name="Zhao H."/>
            <person name="Xu D."/>
            <person name="Zhang Y."/>
        </authorList>
    </citation>
    <scope>NUCLEOTIDE SEQUENCE [LARGE SCALE GENOMIC DNA]</scope>
    <source>
        <strain evidence="2">cv. Yunnan</strain>
    </source>
</reference>
<keyword evidence="2" id="KW-1185">Reference proteome</keyword>
<organism evidence="1 2">
    <name type="scientific">Smallanthus sonchifolius</name>
    <dbReference type="NCBI Taxonomy" id="185202"/>
    <lineage>
        <taxon>Eukaryota</taxon>
        <taxon>Viridiplantae</taxon>
        <taxon>Streptophyta</taxon>
        <taxon>Embryophyta</taxon>
        <taxon>Tracheophyta</taxon>
        <taxon>Spermatophyta</taxon>
        <taxon>Magnoliopsida</taxon>
        <taxon>eudicotyledons</taxon>
        <taxon>Gunneridae</taxon>
        <taxon>Pentapetalae</taxon>
        <taxon>asterids</taxon>
        <taxon>campanulids</taxon>
        <taxon>Asterales</taxon>
        <taxon>Asteraceae</taxon>
        <taxon>Asteroideae</taxon>
        <taxon>Heliantheae alliance</taxon>
        <taxon>Millerieae</taxon>
        <taxon>Smallanthus</taxon>
    </lineage>
</organism>
<name>A0ACB9HRP7_9ASTR</name>
<proteinExistence type="predicted"/>
<protein>
    <submittedName>
        <fullName evidence="1">Uncharacterized protein</fullName>
    </submittedName>
</protein>
<evidence type="ECO:0000313" key="1">
    <source>
        <dbReference type="EMBL" id="KAI3797795.1"/>
    </source>
</evidence>